<reference evidence="1 2" key="1">
    <citation type="journal article" date="2018" name="Sci. Rep.">
        <title>Genomic signatures of local adaptation to the degree of environmental predictability in rotifers.</title>
        <authorList>
            <person name="Franch-Gras L."/>
            <person name="Hahn C."/>
            <person name="Garcia-Roger E.M."/>
            <person name="Carmona M.J."/>
            <person name="Serra M."/>
            <person name="Gomez A."/>
        </authorList>
    </citation>
    <scope>NUCLEOTIDE SEQUENCE [LARGE SCALE GENOMIC DNA]</scope>
    <source>
        <strain evidence="1">HYR1</strain>
    </source>
</reference>
<dbReference type="AlphaFoldDB" id="A0A3M7T997"/>
<name>A0A3M7T997_BRAPC</name>
<organism evidence="1 2">
    <name type="scientific">Brachionus plicatilis</name>
    <name type="common">Marine rotifer</name>
    <name type="synonym">Brachionus muelleri</name>
    <dbReference type="NCBI Taxonomy" id="10195"/>
    <lineage>
        <taxon>Eukaryota</taxon>
        <taxon>Metazoa</taxon>
        <taxon>Spiralia</taxon>
        <taxon>Gnathifera</taxon>
        <taxon>Rotifera</taxon>
        <taxon>Eurotatoria</taxon>
        <taxon>Monogononta</taxon>
        <taxon>Pseudotrocha</taxon>
        <taxon>Ploima</taxon>
        <taxon>Brachionidae</taxon>
        <taxon>Brachionus</taxon>
    </lineage>
</organism>
<sequence>MTDCVESKNRDSNDNIDLRVKNIKLKANVYENVAKSKSCNEESRYNCFRKAILGQQTSRKIIPKVYNKVILKYNSQELSHRFNLKLVGPLVPLIEIKFNLSEIINLSI</sequence>
<proteinExistence type="predicted"/>
<keyword evidence="2" id="KW-1185">Reference proteome</keyword>
<comment type="caution">
    <text evidence="1">The sequence shown here is derived from an EMBL/GenBank/DDBJ whole genome shotgun (WGS) entry which is preliminary data.</text>
</comment>
<gene>
    <name evidence="1" type="ORF">BpHYR1_011795</name>
</gene>
<accession>A0A3M7T997</accession>
<evidence type="ECO:0000313" key="1">
    <source>
        <dbReference type="EMBL" id="RNA44420.1"/>
    </source>
</evidence>
<protein>
    <submittedName>
        <fullName evidence="1">Uncharacterized protein</fullName>
    </submittedName>
</protein>
<dbReference type="EMBL" id="REGN01000110">
    <property type="protein sequence ID" value="RNA44420.1"/>
    <property type="molecule type" value="Genomic_DNA"/>
</dbReference>
<dbReference type="Proteomes" id="UP000276133">
    <property type="component" value="Unassembled WGS sequence"/>
</dbReference>
<evidence type="ECO:0000313" key="2">
    <source>
        <dbReference type="Proteomes" id="UP000276133"/>
    </source>
</evidence>